<feature type="chain" id="PRO_5046696432" evidence="2">
    <location>
        <begin position="23"/>
        <end position="310"/>
    </location>
</feature>
<feature type="coiled-coil region" evidence="1">
    <location>
        <begin position="124"/>
        <end position="228"/>
    </location>
</feature>
<dbReference type="Proteomes" id="UP000626370">
    <property type="component" value="Unassembled WGS sequence"/>
</dbReference>
<evidence type="ECO:0000256" key="2">
    <source>
        <dbReference type="SAM" id="SignalP"/>
    </source>
</evidence>
<keyword evidence="2" id="KW-0732">Signal</keyword>
<evidence type="ECO:0000313" key="4">
    <source>
        <dbReference type="Proteomes" id="UP000626370"/>
    </source>
</evidence>
<reference evidence="4" key="1">
    <citation type="journal article" date="2019" name="Int. J. Syst. Evol. Microbiol.">
        <title>The Global Catalogue of Microorganisms (GCM) 10K type strain sequencing project: providing services to taxonomists for standard genome sequencing and annotation.</title>
        <authorList>
            <consortium name="The Broad Institute Genomics Platform"/>
            <consortium name="The Broad Institute Genome Sequencing Center for Infectious Disease"/>
            <person name="Wu L."/>
            <person name="Ma J."/>
        </authorList>
    </citation>
    <scope>NUCLEOTIDE SEQUENCE [LARGE SCALE GENOMIC DNA]</scope>
    <source>
        <strain evidence="4">CGMCC 1.15922</strain>
    </source>
</reference>
<protein>
    <submittedName>
        <fullName evidence="3">Uncharacterized protein</fullName>
    </submittedName>
</protein>
<accession>A0ABQ3IH79</accession>
<keyword evidence="4" id="KW-1185">Reference proteome</keyword>
<evidence type="ECO:0000313" key="3">
    <source>
        <dbReference type="EMBL" id="GHE81243.1"/>
    </source>
</evidence>
<feature type="signal peptide" evidence="2">
    <location>
        <begin position="1"/>
        <end position="22"/>
    </location>
</feature>
<organism evidence="3 4">
    <name type="scientific">Thalassotalea profundi</name>
    <dbReference type="NCBI Taxonomy" id="2036687"/>
    <lineage>
        <taxon>Bacteria</taxon>
        <taxon>Pseudomonadati</taxon>
        <taxon>Pseudomonadota</taxon>
        <taxon>Gammaproteobacteria</taxon>
        <taxon>Alteromonadales</taxon>
        <taxon>Colwelliaceae</taxon>
        <taxon>Thalassotalea</taxon>
    </lineage>
</organism>
<comment type="caution">
    <text evidence="3">The sequence shown here is derived from an EMBL/GenBank/DDBJ whole genome shotgun (WGS) entry which is preliminary data.</text>
</comment>
<proteinExistence type="predicted"/>
<keyword evidence="1" id="KW-0175">Coiled coil</keyword>
<evidence type="ECO:0000256" key="1">
    <source>
        <dbReference type="SAM" id="Coils"/>
    </source>
</evidence>
<gene>
    <name evidence="3" type="ORF">GCM10011501_06700</name>
</gene>
<sequence length="310" mass="35487">MTNIKPIMVSIAMSLTTLSVHSATPELDDMYKQLKIMNNIIRSSAVDRSKSNVVELSSVNSTYLKGQGIVFTINSSSRYSTWRNQSFNFSLPEVPEFPEVSFGTPNVSNFDLPMNEKALAELTTNALEEAAESYELAIESMESQQEKYRELRESQRELHYRAREIERETRDIDYQLRLAEKDEKEKLLSKKEKFSEKRDALEKKSKELRKKAVALKKAQDQKRQKQLEERGTYYSKLALSLADTFCLYGNGLKALPKNENVSVILKSGGDQDKSRFKDKIYVFSKQDISSCSADKISAEQLLTKGFGYQF</sequence>
<dbReference type="RefSeq" id="WP_189376688.1">
    <property type="nucleotide sequence ID" value="NZ_BNAH01000002.1"/>
</dbReference>
<dbReference type="EMBL" id="BNAH01000002">
    <property type="protein sequence ID" value="GHE81243.1"/>
    <property type="molecule type" value="Genomic_DNA"/>
</dbReference>
<name>A0ABQ3IH79_9GAMM</name>